<dbReference type="EMBL" id="JANPWB010000013">
    <property type="protein sequence ID" value="KAJ1105617.1"/>
    <property type="molecule type" value="Genomic_DNA"/>
</dbReference>
<evidence type="ECO:0000313" key="2">
    <source>
        <dbReference type="Proteomes" id="UP001066276"/>
    </source>
</evidence>
<name>A0AAV7MTD6_PLEWA</name>
<sequence length="259" mass="27234">MLTDPLQSPRSSGGSLCEPQCTVRLVAVEVKARPARLSGSARGRSVGLGVLAWCFTCGEPDGAPGHSTGCGTWVRCFADDRVLPARPVCQMSHSHSSICGLPRPCRRATERSRGAWLCVVVASSRVASRHSGCCRRGSWAGQVELVSLGGSMAGWRCVAAHTGDETPVRVHRCSGVAPLEILSTQGTERPASSQIVKSQAPNKTLDHEGGCCSSLLVHNYSLSTFPASGCPLPYVMRAASTRAGPGGGDDVTPPRDREK</sequence>
<evidence type="ECO:0000313" key="1">
    <source>
        <dbReference type="EMBL" id="KAJ1105617.1"/>
    </source>
</evidence>
<gene>
    <name evidence="1" type="ORF">NDU88_003022</name>
</gene>
<organism evidence="1 2">
    <name type="scientific">Pleurodeles waltl</name>
    <name type="common">Iberian ribbed newt</name>
    <dbReference type="NCBI Taxonomy" id="8319"/>
    <lineage>
        <taxon>Eukaryota</taxon>
        <taxon>Metazoa</taxon>
        <taxon>Chordata</taxon>
        <taxon>Craniata</taxon>
        <taxon>Vertebrata</taxon>
        <taxon>Euteleostomi</taxon>
        <taxon>Amphibia</taxon>
        <taxon>Batrachia</taxon>
        <taxon>Caudata</taxon>
        <taxon>Salamandroidea</taxon>
        <taxon>Salamandridae</taxon>
        <taxon>Pleurodelinae</taxon>
        <taxon>Pleurodeles</taxon>
    </lineage>
</organism>
<keyword evidence="2" id="KW-1185">Reference proteome</keyword>
<proteinExistence type="predicted"/>
<comment type="caution">
    <text evidence="1">The sequence shown here is derived from an EMBL/GenBank/DDBJ whole genome shotgun (WGS) entry which is preliminary data.</text>
</comment>
<dbReference type="Proteomes" id="UP001066276">
    <property type="component" value="Chromosome 9"/>
</dbReference>
<accession>A0AAV7MTD6</accession>
<reference evidence="1" key="1">
    <citation type="journal article" date="2022" name="bioRxiv">
        <title>Sequencing and chromosome-scale assembly of the giantPleurodeles waltlgenome.</title>
        <authorList>
            <person name="Brown T."/>
            <person name="Elewa A."/>
            <person name="Iarovenko S."/>
            <person name="Subramanian E."/>
            <person name="Araus A.J."/>
            <person name="Petzold A."/>
            <person name="Susuki M."/>
            <person name="Suzuki K.-i.T."/>
            <person name="Hayashi T."/>
            <person name="Toyoda A."/>
            <person name="Oliveira C."/>
            <person name="Osipova E."/>
            <person name="Leigh N.D."/>
            <person name="Simon A."/>
            <person name="Yun M.H."/>
        </authorList>
    </citation>
    <scope>NUCLEOTIDE SEQUENCE</scope>
    <source>
        <strain evidence="1">20211129_DDA</strain>
        <tissue evidence="1">Liver</tissue>
    </source>
</reference>
<protein>
    <submittedName>
        <fullName evidence="1">Uncharacterized protein</fullName>
    </submittedName>
</protein>
<dbReference type="AlphaFoldDB" id="A0AAV7MTD6"/>